<evidence type="ECO:0000313" key="4">
    <source>
        <dbReference type="Proteomes" id="UP000001949"/>
    </source>
</evidence>
<organism evidence="3 4">
    <name type="scientific">Theileria parva</name>
    <name type="common">East coast fever infection agent</name>
    <dbReference type="NCBI Taxonomy" id="5875"/>
    <lineage>
        <taxon>Eukaryota</taxon>
        <taxon>Sar</taxon>
        <taxon>Alveolata</taxon>
        <taxon>Apicomplexa</taxon>
        <taxon>Aconoidasida</taxon>
        <taxon>Piroplasmida</taxon>
        <taxon>Theileriidae</taxon>
        <taxon>Theileria</taxon>
    </lineage>
</organism>
<dbReference type="VEuPathDB" id="PiroplasmaDB:TpMuguga_02g00878"/>
<evidence type="ECO:0000313" key="3">
    <source>
        <dbReference type="EMBL" id="EAN33163.1"/>
    </source>
</evidence>
<protein>
    <recommendedName>
        <fullName evidence="5">SfiI-subtelomeric related protein family member</fullName>
    </recommendedName>
</protein>
<dbReference type="Pfam" id="PF04385">
    <property type="entry name" value="FAINT"/>
    <property type="match status" value="1"/>
</dbReference>
<feature type="signal peptide" evidence="2">
    <location>
        <begin position="1"/>
        <end position="21"/>
    </location>
</feature>
<dbReference type="AlphaFoldDB" id="Q4N3W0"/>
<name>Q4N3W0_THEPA</name>
<feature type="chain" id="PRO_5004241070" description="SfiI-subtelomeric related protein family member" evidence="2">
    <location>
        <begin position="22"/>
        <end position="397"/>
    </location>
</feature>
<feature type="compositionally biased region" description="Polar residues" evidence="1">
    <location>
        <begin position="30"/>
        <end position="66"/>
    </location>
</feature>
<evidence type="ECO:0000256" key="2">
    <source>
        <dbReference type="SAM" id="SignalP"/>
    </source>
</evidence>
<evidence type="ECO:0008006" key="5">
    <source>
        <dbReference type="Google" id="ProtNLM"/>
    </source>
</evidence>
<dbReference type="InParanoid" id="Q4N3W0"/>
<proteinExistence type="predicted"/>
<dbReference type="EMBL" id="AAGK01000002">
    <property type="protein sequence ID" value="EAN33163.1"/>
    <property type="molecule type" value="Genomic_DNA"/>
</dbReference>
<gene>
    <name evidence="3" type="ordered locus">TP02_0878</name>
</gene>
<dbReference type="Proteomes" id="UP000001949">
    <property type="component" value="Unassembled WGS sequence"/>
</dbReference>
<keyword evidence="2" id="KW-0732">Signal</keyword>
<dbReference type="GeneID" id="3502166"/>
<feature type="region of interest" description="Disordered" evidence="1">
    <location>
        <begin position="30"/>
        <end position="143"/>
    </location>
</feature>
<comment type="caution">
    <text evidence="3">The sequence shown here is derived from an EMBL/GenBank/DDBJ whole genome shotgun (WGS) entry which is preliminary data.</text>
</comment>
<dbReference type="KEGG" id="tpv:TP02_0878"/>
<reference evidence="3 4" key="1">
    <citation type="journal article" date="2005" name="Science">
        <title>Genome sequence of Theileria parva, a bovine pathogen that transforms lymphocytes.</title>
        <authorList>
            <person name="Gardner M.J."/>
            <person name="Bishop R."/>
            <person name="Shah T."/>
            <person name="de Villiers E.P."/>
            <person name="Carlton J.M."/>
            <person name="Hall N."/>
            <person name="Ren Q."/>
            <person name="Paulsen I.T."/>
            <person name="Pain A."/>
            <person name="Berriman M."/>
            <person name="Wilson R.J.M."/>
            <person name="Sato S."/>
            <person name="Ralph S.A."/>
            <person name="Mann D.J."/>
            <person name="Xiong Z."/>
            <person name="Shallom S.J."/>
            <person name="Weidman J."/>
            <person name="Jiang L."/>
            <person name="Lynn J."/>
            <person name="Weaver B."/>
            <person name="Shoaibi A."/>
            <person name="Domingo A.R."/>
            <person name="Wasawo D."/>
            <person name="Crabtree J."/>
            <person name="Wortman J.R."/>
            <person name="Haas B."/>
            <person name="Angiuoli S.V."/>
            <person name="Creasy T.H."/>
            <person name="Lu C."/>
            <person name="Suh B."/>
            <person name="Silva J.C."/>
            <person name="Utterback T.R."/>
            <person name="Feldblyum T.V."/>
            <person name="Pertea M."/>
            <person name="Allen J."/>
            <person name="Nierman W.C."/>
            <person name="Taracha E.L.N."/>
            <person name="Salzberg S.L."/>
            <person name="White O.R."/>
            <person name="Fitzhugh H.A."/>
            <person name="Morzaria S."/>
            <person name="Venter J.C."/>
            <person name="Fraser C.M."/>
            <person name="Nene V."/>
        </authorList>
    </citation>
    <scope>NUCLEOTIDE SEQUENCE [LARGE SCALE GENOMIC DNA]</scope>
    <source>
        <strain evidence="3 4">Muguga</strain>
    </source>
</reference>
<dbReference type="InterPro" id="IPR007480">
    <property type="entry name" value="DUF529"/>
</dbReference>
<feature type="compositionally biased region" description="Basic and acidic residues" evidence="1">
    <location>
        <begin position="95"/>
        <end position="129"/>
    </location>
</feature>
<dbReference type="RefSeq" id="XP_765446.1">
    <property type="nucleotide sequence ID" value="XM_760353.1"/>
</dbReference>
<feature type="compositionally biased region" description="Acidic residues" evidence="1">
    <location>
        <begin position="77"/>
        <end position="89"/>
    </location>
</feature>
<accession>Q4N3W0</accession>
<keyword evidence="4" id="KW-1185">Reference proteome</keyword>
<sequence length="397" mass="45150">MRRFSISKLILLSLIITHVCGAENTVDSEVSAHTQGQTSDQTGSGTELTTENPGEGATQNSDTTADTPEDTQKSEDSEQPENTVEDSEQQETTVEDSHEQETTVEHSEQQETTVEHSEQQETTVEHSEQPETTVEDSEQQQEPSLTIAEDQKSQFHDSSVEQTTVTYPTNLKRVKLDLDIEEDSADFYYTKDEPWSTYTPISGKIFNKVIFSVPYVSPVVIWKPATLNEFATKVKVFRTGSIILFVDISLCNGGRKVFRRYLTESKWLDVTFPPDVKLFTHRSVVLDPSNYTLKAHFDYETIYTFTLKEGAKCSKIKYEGETIWKYGRTYTSSDGNNVTCSLYPTCITYTVNIFLGKFNLRHYEVHTFRVSFSDGSFVNCSLGDKGWEHFYHPKLTH</sequence>
<evidence type="ECO:0000256" key="1">
    <source>
        <dbReference type="SAM" id="MobiDB-lite"/>
    </source>
</evidence>